<dbReference type="EMBL" id="JAEQMY010000068">
    <property type="protein sequence ID" value="MBL0407208.1"/>
    <property type="molecule type" value="Genomic_DNA"/>
</dbReference>
<sequence length="79" mass="8716">MPRYYFHVHDGTDRDRDLVGTEVADIHEARTEAVNVARKLCHLWDDLPPGALNSMAIEVADETDHIVLTVPFSAGIGSS</sequence>
<proteinExistence type="predicted"/>
<dbReference type="AlphaFoldDB" id="A0A936Z9S1"/>
<dbReference type="Pfam" id="PF21834">
    <property type="entry name" value="DUF6894"/>
    <property type="match status" value="1"/>
</dbReference>
<gene>
    <name evidence="2" type="ORF">JKG68_25085</name>
</gene>
<feature type="domain" description="DUF6894" evidence="1">
    <location>
        <begin position="3"/>
        <end position="73"/>
    </location>
</feature>
<evidence type="ECO:0000313" key="2">
    <source>
        <dbReference type="EMBL" id="MBL0407208.1"/>
    </source>
</evidence>
<evidence type="ECO:0000313" key="3">
    <source>
        <dbReference type="Proteomes" id="UP000605848"/>
    </source>
</evidence>
<comment type="caution">
    <text evidence="2">The sequence shown here is derived from an EMBL/GenBank/DDBJ whole genome shotgun (WGS) entry which is preliminary data.</text>
</comment>
<accession>A0A936Z9S1</accession>
<protein>
    <recommendedName>
        <fullName evidence="1">DUF6894 domain-containing protein</fullName>
    </recommendedName>
</protein>
<reference evidence="2" key="1">
    <citation type="submission" date="2021-01" db="EMBL/GenBank/DDBJ databases">
        <title>Microvirga sp.</title>
        <authorList>
            <person name="Kim M.K."/>
        </authorList>
    </citation>
    <scope>NUCLEOTIDE SEQUENCE</scope>
    <source>
        <strain evidence="2">5420S-16</strain>
    </source>
</reference>
<dbReference type="InterPro" id="IPR054189">
    <property type="entry name" value="DUF6894"/>
</dbReference>
<keyword evidence="3" id="KW-1185">Reference proteome</keyword>
<organism evidence="2 3">
    <name type="scientific">Microvirga aerilata</name>
    <dbReference type="NCBI Taxonomy" id="670292"/>
    <lineage>
        <taxon>Bacteria</taxon>
        <taxon>Pseudomonadati</taxon>
        <taxon>Pseudomonadota</taxon>
        <taxon>Alphaproteobacteria</taxon>
        <taxon>Hyphomicrobiales</taxon>
        <taxon>Methylobacteriaceae</taxon>
        <taxon>Microvirga</taxon>
    </lineage>
</organism>
<dbReference type="Proteomes" id="UP000605848">
    <property type="component" value="Unassembled WGS sequence"/>
</dbReference>
<dbReference type="RefSeq" id="WP_202064186.1">
    <property type="nucleotide sequence ID" value="NZ_JAEQMY010000068.1"/>
</dbReference>
<evidence type="ECO:0000259" key="1">
    <source>
        <dbReference type="Pfam" id="PF21834"/>
    </source>
</evidence>
<name>A0A936Z9S1_9HYPH</name>